<dbReference type="Gene3D" id="3.60.15.10">
    <property type="entry name" value="Ribonuclease Z/Hydroxyacylglutathione hydrolase-like"/>
    <property type="match status" value="1"/>
</dbReference>
<protein>
    <submittedName>
        <fullName evidence="1">Uncharacterized protein</fullName>
    </submittedName>
</protein>
<proteinExistence type="predicted"/>
<dbReference type="EMBL" id="CVRB01000003">
    <property type="protein sequence ID" value="CRK82914.1"/>
    <property type="molecule type" value="Genomic_DNA"/>
</dbReference>
<dbReference type="Proteomes" id="UP000199087">
    <property type="component" value="Unassembled WGS sequence"/>
</dbReference>
<gene>
    <name evidence="1" type="ORF">BN000_02869</name>
</gene>
<keyword evidence="2" id="KW-1185">Reference proteome</keyword>
<sequence length="135" mass="15405">MTSFVKIHVMHCGDVKVDKRLAFKDNVLSNVPKLGERSKEDQIWIPVSCYLIEHPLGLTVIDAGWSEKVRTSPEEQLGYAYQYCHPRLLEGQSIKEQLAVRNLTPSDIDYPHFSSGCGSYKWYSFTGGCKKIYCK</sequence>
<dbReference type="SUPFAM" id="SSF56281">
    <property type="entry name" value="Metallo-hydrolase/oxidoreductase"/>
    <property type="match status" value="1"/>
</dbReference>
<evidence type="ECO:0000313" key="2">
    <source>
        <dbReference type="Proteomes" id="UP000199087"/>
    </source>
</evidence>
<evidence type="ECO:0000313" key="1">
    <source>
        <dbReference type="EMBL" id="CRK82914.1"/>
    </source>
</evidence>
<accession>A0A0U1NY19</accession>
<dbReference type="OrthoDB" id="333278at2"/>
<reference evidence="2" key="1">
    <citation type="submission" date="2015-05" db="EMBL/GenBank/DDBJ databases">
        <authorList>
            <person name="Urmite Genomes"/>
        </authorList>
    </citation>
    <scope>NUCLEOTIDE SEQUENCE [LARGE SCALE GENOMIC DNA]</scope>
    <source>
        <strain evidence="2">LF1</strain>
    </source>
</reference>
<dbReference type="STRING" id="1499688.BN000_02869"/>
<name>A0A0U1NY19_9BACI</name>
<dbReference type="AlphaFoldDB" id="A0A0U1NY19"/>
<organism evidence="1 2">
    <name type="scientific">Neobacillus massiliamazoniensis</name>
    <dbReference type="NCBI Taxonomy" id="1499688"/>
    <lineage>
        <taxon>Bacteria</taxon>
        <taxon>Bacillati</taxon>
        <taxon>Bacillota</taxon>
        <taxon>Bacilli</taxon>
        <taxon>Bacillales</taxon>
        <taxon>Bacillaceae</taxon>
        <taxon>Neobacillus</taxon>
    </lineage>
</organism>
<dbReference type="RefSeq" id="WP_090635222.1">
    <property type="nucleotide sequence ID" value="NZ_CVRB01000003.1"/>
</dbReference>
<dbReference type="InterPro" id="IPR036866">
    <property type="entry name" value="RibonucZ/Hydroxyglut_hydro"/>
</dbReference>